<keyword evidence="12" id="KW-1185">Reference proteome</keyword>
<dbReference type="Pfam" id="PF07975">
    <property type="entry name" value="C1_4"/>
    <property type="match status" value="1"/>
</dbReference>
<evidence type="ECO:0000256" key="1">
    <source>
        <dbReference type="ARBA" id="ARBA00004123"/>
    </source>
</evidence>
<dbReference type="EMBL" id="RRYP01009531">
    <property type="protein sequence ID" value="TNV79004.1"/>
    <property type="molecule type" value="Genomic_DNA"/>
</dbReference>
<dbReference type="SUPFAM" id="SSF53300">
    <property type="entry name" value="vWA-like"/>
    <property type="match status" value="1"/>
</dbReference>
<dbReference type="SMART" id="SM00327">
    <property type="entry name" value="VWA"/>
    <property type="match status" value="1"/>
</dbReference>
<sequence>MSKQEKPAQTQHTWTGDYKARTWAKLADDSTQGGLGDLQQSLTDKKLTKKLAIDTFNASVKRKSLIRYLTVIVDFSSAARRQEMRPNRAIVIKSYLAEFIRDFFDINPLSQISFIVTYKEKAVLLTDFADSPIEHINKLLQFQDFEGNASLQNALDIAVENFNHPTVPTYAHKEVLVIFSSITNCDPGNIFDTFAQMYKQKIQGSVISLSAAIYMLQKLADTTRGEFMLSKSQQHFQELLKRCLIPRESIKMQQLQGQQLEGDKCAQLIKMGFPERVAGEKIPVYCMCHNESKFFYYRCPNCQTPQCELSAACKICKVLLVSAVHLARTTQSREDPLLAFEGIKDYLKPEDQPAVIEEETSSLADPIPIPLQVNPSRLESLVKENNWSTSLVGLIRQQQADQLRFNCSGCDKLLQSHIAEVNDIVVCGGCKKLYCLDCDLFIHETLLSCPTCVK</sequence>
<dbReference type="OrthoDB" id="312767at2759"/>
<keyword evidence="6" id="KW-0804">Transcription</keyword>
<keyword evidence="8" id="KW-0539">Nucleus</keyword>
<comment type="caution">
    <text evidence="11">The sequence shown here is derived from an EMBL/GenBank/DDBJ whole genome shotgun (WGS) entry which is preliminary data.</text>
</comment>
<evidence type="ECO:0000256" key="6">
    <source>
        <dbReference type="ARBA" id="ARBA00023163"/>
    </source>
</evidence>
<dbReference type="GO" id="GO:0005675">
    <property type="term" value="C:transcription factor TFIIH holo complex"/>
    <property type="evidence" value="ECO:0007669"/>
    <property type="project" value="TreeGrafter"/>
</dbReference>
<evidence type="ECO:0008006" key="13">
    <source>
        <dbReference type="Google" id="ProtNLM"/>
    </source>
</evidence>
<organism evidence="11 12">
    <name type="scientific">Halteria grandinella</name>
    <dbReference type="NCBI Taxonomy" id="5974"/>
    <lineage>
        <taxon>Eukaryota</taxon>
        <taxon>Sar</taxon>
        <taxon>Alveolata</taxon>
        <taxon>Ciliophora</taxon>
        <taxon>Intramacronucleata</taxon>
        <taxon>Spirotrichea</taxon>
        <taxon>Stichotrichia</taxon>
        <taxon>Sporadotrichida</taxon>
        <taxon>Halteriidae</taxon>
        <taxon>Halteria</taxon>
    </lineage>
</organism>
<dbReference type="InterPro" id="IPR004595">
    <property type="entry name" value="TFIIH_C1-like_dom"/>
</dbReference>
<evidence type="ECO:0000256" key="3">
    <source>
        <dbReference type="ARBA" id="ARBA00022763"/>
    </source>
</evidence>
<dbReference type="PANTHER" id="PTHR12695">
    <property type="entry name" value="GENERAL TRANSCRIPTION FACTOR IIH SUBUNIT 2"/>
    <property type="match status" value="1"/>
</dbReference>
<feature type="domain" description="VWFA" evidence="9">
    <location>
        <begin position="66"/>
        <end position="241"/>
    </location>
</feature>
<proteinExistence type="inferred from homology"/>
<dbReference type="Gene3D" id="3.30.40.10">
    <property type="entry name" value="Zinc/RING finger domain, C3HC4 (zinc finger)"/>
    <property type="match status" value="1"/>
</dbReference>
<reference evidence="11" key="1">
    <citation type="submission" date="2019-06" db="EMBL/GenBank/DDBJ databases">
        <authorList>
            <person name="Zheng W."/>
        </authorList>
    </citation>
    <scope>NUCLEOTIDE SEQUENCE</scope>
    <source>
        <strain evidence="11">QDHG01</strain>
    </source>
</reference>
<keyword evidence="5" id="KW-0805">Transcription regulation</keyword>
<name>A0A8J8NQM9_HALGN</name>
<evidence type="ECO:0000313" key="11">
    <source>
        <dbReference type="EMBL" id="TNV79004.1"/>
    </source>
</evidence>
<dbReference type="SMART" id="SM01047">
    <property type="entry name" value="C1_4"/>
    <property type="match status" value="1"/>
</dbReference>
<dbReference type="InterPro" id="IPR046349">
    <property type="entry name" value="C1-like_sf"/>
</dbReference>
<evidence type="ECO:0000256" key="7">
    <source>
        <dbReference type="ARBA" id="ARBA00023204"/>
    </source>
</evidence>
<evidence type="ECO:0000256" key="8">
    <source>
        <dbReference type="ARBA" id="ARBA00023242"/>
    </source>
</evidence>
<dbReference type="Gene3D" id="3.40.50.410">
    <property type="entry name" value="von Willebrand factor, type A domain"/>
    <property type="match status" value="1"/>
</dbReference>
<evidence type="ECO:0000256" key="2">
    <source>
        <dbReference type="ARBA" id="ARBA00006092"/>
    </source>
</evidence>
<evidence type="ECO:0000313" key="12">
    <source>
        <dbReference type="Proteomes" id="UP000785679"/>
    </source>
</evidence>
<feature type="domain" description="TFIIH C1-like" evidence="10">
    <location>
        <begin position="406"/>
        <end position="454"/>
    </location>
</feature>
<accession>A0A8J8NQM9</accession>
<keyword evidence="4" id="KW-0479">Metal-binding</keyword>
<dbReference type="InterPro" id="IPR036465">
    <property type="entry name" value="vWFA_dom_sf"/>
</dbReference>
<gene>
    <name evidence="11" type="ORF">FGO68_gene16089</name>
</gene>
<dbReference type="Pfam" id="PF04056">
    <property type="entry name" value="Ssl1"/>
    <property type="match status" value="1"/>
</dbReference>
<evidence type="ECO:0000256" key="5">
    <source>
        <dbReference type="ARBA" id="ARBA00023015"/>
    </source>
</evidence>
<dbReference type="InterPro" id="IPR013083">
    <property type="entry name" value="Znf_RING/FYVE/PHD"/>
</dbReference>
<dbReference type="GO" id="GO:0006289">
    <property type="term" value="P:nucleotide-excision repair"/>
    <property type="evidence" value="ECO:0007669"/>
    <property type="project" value="TreeGrafter"/>
</dbReference>
<dbReference type="SUPFAM" id="SSF57889">
    <property type="entry name" value="Cysteine-rich domain"/>
    <property type="match status" value="1"/>
</dbReference>
<keyword evidence="4" id="KW-0862">Zinc</keyword>
<evidence type="ECO:0000259" key="9">
    <source>
        <dbReference type="SMART" id="SM00327"/>
    </source>
</evidence>
<dbReference type="GO" id="GO:0006357">
    <property type="term" value="P:regulation of transcription by RNA polymerase II"/>
    <property type="evidence" value="ECO:0007669"/>
    <property type="project" value="TreeGrafter"/>
</dbReference>
<evidence type="ECO:0000259" key="10">
    <source>
        <dbReference type="SMART" id="SM01047"/>
    </source>
</evidence>
<dbReference type="AlphaFoldDB" id="A0A8J8NQM9"/>
<comment type="similarity">
    <text evidence="2">Belongs to the GTF2H2 family.</text>
</comment>
<dbReference type="PANTHER" id="PTHR12695:SF2">
    <property type="entry name" value="GENERAL TRANSCRIPTION FACTOR IIH SUBUNIT 2-RELATED"/>
    <property type="match status" value="1"/>
</dbReference>
<keyword evidence="7" id="KW-0234">DNA repair</keyword>
<dbReference type="Proteomes" id="UP000785679">
    <property type="component" value="Unassembled WGS sequence"/>
</dbReference>
<comment type="subcellular location">
    <subcellularLocation>
        <location evidence="1">Nucleus</location>
    </subcellularLocation>
</comment>
<dbReference type="InterPro" id="IPR007198">
    <property type="entry name" value="Ssl1-like"/>
</dbReference>
<protein>
    <recommendedName>
        <fullName evidence="13">General transcription factor IIH subunit</fullName>
    </recommendedName>
</protein>
<dbReference type="InterPro" id="IPR002035">
    <property type="entry name" value="VWF_A"/>
</dbReference>
<dbReference type="GO" id="GO:0008270">
    <property type="term" value="F:zinc ion binding"/>
    <property type="evidence" value="ECO:0007669"/>
    <property type="project" value="UniProtKB-KW"/>
</dbReference>
<keyword evidence="3" id="KW-0227">DNA damage</keyword>
<keyword evidence="4" id="KW-0863">Zinc-finger</keyword>
<evidence type="ECO:0000256" key="4">
    <source>
        <dbReference type="ARBA" id="ARBA00022771"/>
    </source>
</evidence>